<dbReference type="Proteomes" id="UP000886523">
    <property type="component" value="Unassembled WGS sequence"/>
</dbReference>
<keyword evidence="3" id="KW-1185">Reference proteome</keyword>
<feature type="region of interest" description="Disordered" evidence="1">
    <location>
        <begin position="23"/>
        <end position="104"/>
    </location>
</feature>
<organism evidence="2 3">
    <name type="scientific">Hydnum rufescens UP504</name>
    <dbReference type="NCBI Taxonomy" id="1448309"/>
    <lineage>
        <taxon>Eukaryota</taxon>
        <taxon>Fungi</taxon>
        <taxon>Dikarya</taxon>
        <taxon>Basidiomycota</taxon>
        <taxon>Agaricomycotina</taxon>
        <taxon>Agaricomycetes</taxon>
        <taxon>Cantharellales</taxon>
        <taxon>Hydnaceae</taxon>
        <taxon>Hydnum</taxon>
    </lineage>
</organism>
<comment type="caution">
    <text evidence="2">The sequence shown here is derived from an EMBL/GenBank/DDBJ whole genome shotgun (WGS) entry which is preliminary data.</text>
</comment>
<gene>
    <name evidence="2" type="ORF">BS47DRAFT_1369520</name>
</gene>
<sequence length="154" mass="16900">MGTAQPRKTPTLDYLPPIQQGLKYGATHPLRRVLSLPKTSTQSMRDKTYGEIWSVQPPRPQSPSSKYQRAIRRHKSDTVPSPASAGPSLSENPPKEDMSNCPSPECPALNTMINFISYHTPAAAGVGNRCVLSSVLSIHKPHDKNTQDETCSHL</sequence>
<proteinExistence type="predicted"/>
<protein>
    <submittedName>
        <fullName evidence="2">Uncharacterized protein</fullName>
    </submittedName>
</protein>
<dbReference type="EMBL" id="MU129353">
    <property type="protein sequence ID" value="KAF9503463.1"/>
    <property type="molecule type" value="Genomic_DNA"/>
</dbReference>
<name>A0A9P6ACL9_9AGAM</name>
<evidence type="ECO:0000313" key="3">
    <source>
        <dbReference type="Proteomes" id="UP000886523"/>
    </source>
</evidence>
<accession>A0A9P6ACL9</accession>
<reference evidence="2" key="1">
    <citation type="journal article" date="2020" name="Nat. Commun.">
        <title>Large-scale genome sequencing of mycorrhizal fungi provides insights into the early evolution of symbiotic traits.</title>
        <authorList>
            <person name="Miyauchi S."/>
            <person name="Kiss E."/>
            <person name="Kuo A."/>
            <person name="Drula E."/>
            <person name="Kohler A."/>
            <person name="Sanchez-Garcia M."/>
            <person name="Morin E."/>
            <person name="Andreopoulos B."/>
            <person name="Barry K.W."/>
            <person name="Bonito G."/>
            <person name="Buee M."/>
            <person name="Carver A."/>
            <person name="Chen C."/>
            <person name="Cichocki N."/>
            <person name="Clum A."/>
            <person name="Culley D."/>
            <person name="Crous P.W."/>
            <person name="Fauchery L."/>
            <person name="Girlanda M."/>
            <person name="Hayes R.D."/>
            <person name="Keri Z."/>
            <person name="LaButti K."/>
            <person name="Lipzen A."/>
            <person name="Lombard V."/>
            <person name="Magnuson J."/>
            <person name="Maillard F."/>
            <person name="Murat C."/>
            <person name="Nolan M."/>
            <person name="Ohm R.A."/>
            <person name="Pangilinan J."/>
            <person name="Pereira M.F."/>
            <person name="Perotto S."/>
            <person name="Peter M."/>
            <person name="Pfister S."/>
            <person name="Riley R."/>
            <person name="Sitrit Y."/>
            <person name="Stielow J.B."/>
            <person name="Szollosi G."/>
            <person name="Zifcakova L."/>
            <person name="Stursova M."/>
            <person name="Spatafora J.W."/>
            <person name="Tedersoo L."/>
            <person name="Vaario L.M."/>
            <person name="Yamada A."/>
            <person name="Yan M."/>
            <person name="Wang P."/>
            <person name="Xu J."/>
            <person name="Bruns T."/>
            <person name="Baldrian P."/>
            <person name="Vilgalys R."/>
            <person name="Dunand C."/>
            <person name="Henrissat B."/>
            <person name="Grigoriev I.V."/>
            <person name="Hibbett D."/>
            <person name="Nagy L.G."/>
            <person name="Martin F.M."/>
        </authorList>
    </citation>
    <scope>NUCLEOTIDE SEQUENCE</scope>
    <source>
        <strain evidence="2">UP504</strain>
    </source>
</reference>
<evidence type="ECO:0000313" key="2">
    <source>
        <dbReference type="EMBL" id="KAF9503463.1"/>
    </source>
</evidence>
<dbReference type="AlphaFoldDB" id="A0A9P6ACL9"/>
<evidence type="ECO:0000256" key="1">
    <source>
        <dbReference type="SAM" id="MobiDB-lite"/>
    </source>
</evidence>